<accession>A0A2K3MIR3</accession>
<comment type="caution">
    <text evidence="1">The sequence shown here is derived from an EMBL/GenBank/DDBJ whole genome shotgun (WGS) entry which is preliminary data.</text>
</comment>
<dbReference type="Proteomes" id="UP000236291">
    <property type="component" value="Unassembled WGS sequence"/>
</dbReference>
<sequence>RRLVLVKNLKEDILKCQDVVDGIKTLMIFHLTKVVAQNAIMIKYVMIRGDYYYYVLDTMSPDRKKDEIVVMVFLGYGIMDENSNVLFQFSPDFCGLSPGFSSTWGVMLFRRSSSVWLA</sequence>
<reference evidence="1 2" key="2">
    <citation type="journal article" date="2017" name="Front. Plant Sci.">
        <title>Gene Classification and Mining of Molecular Markers Useful in Red Clover (Trifolium pratense) Breeding.</title>
        <authorList>
            <person name="Istvanek J."/>
            <person name="Dluhosova J."/>
            <person name="Dluhos P."/>
            <person name="Patkova L."/>
            <person name="Nedelnik J."/>
            <person name="Repkova J."/>
        </authorList>
    </citation>
    <scope>NUCLEOTIDE SEQUENCE [LARGE SCALE GENOMIC DNA]</scope>
    <source>
        <strain evidence="2">cv. Tatra</strain>
        <tissue evidence="1">Young leaves</tissue>
    </source>
</reference>
<organism evidence="1 2">
    <name type="scientific">Trifolium pratense</name>
    <name type="common">Red clover</name>
    <dbReference type="NCBI Taxonomy" id="57577"/>
    <lineage>
        <taxon>Eukaryota</taxon>
        <taxon>Viridiplantae</taxon>
        <taxon>Streptophyta</taxon>
        <taxon>Embryophyta</taxon>
        <taxon>Tracheophyta</taxon>
        <taxon>Spermatophyta</taxon>
        <taxon>Magnoliopsida</taxon>
        <taxon>eudicotyledons</taxon>
        <taxon>Gunneridae</taxon>
        <taxon>Pentapetalae</taxon>
        <taxon>rosids</taxon>
        <taxon>fabids</taxon>
        <taxon>Fabales</taxon>
        <taxon>Fabaceae</taxon>
        <taxon>Papilionoideae</taxon>
        <taxon>50 kb inversion clade</taxon>
        <taxon>NPAAA clade</taxon>
        <taxon>Hologalegina</taxon>
        <taxon>IRL clade</taxon>
        <taxon>Trifolieae</taxon>
        <taxon>Trifolium</taxon>
    </lineage>
</organism>
<dbReference type="EMBL" id="ASHM01063674">
    <property type="protein sequence ID" value="PNX90690.1"/>
    <property type="molecule type" value="Genomic_DNA"/>
</dbReference>
<dbReference type="AlphaFoldDB" id="A0A2K3MIR3"/>
<evidence type="ECO:0000313" key="2">
    <source>
        <dbReference type="Proteomes" id="UP000236291"/>
    </source>
</evidence>
<name>A0A2K3MIR3_TRIPR</name>
<feature type="non-terminal residue" evidence="1">
    <location>
        <position position="1"/>
    </location>
</feature>
<reference evidence="1 2" key="1">
    <citation type="journal article" date="2014" name="Am. J. Bot.">
        <title>Genome assembly and annotation for red clover (Trifolium pratense; Fabaceae).</title>
        <authorList>
            <person name="Istvanek J."/>
            <person name="Jaros M."/>
            <person name="Krenek A."/>
            <person name="Repkova J."/>
        </authorList>
    </citation>
    <scope>NUCLEOTIDE SEQUENCE [LARGE SCALE GENOMIC DNA]</scope>
    <source>
        <strain evidence="2">cv. Tatra</strain>
        <tissue evidence="1">Young leaves</tissue>
    </source>
</reference>
<protein>
    <submittedName>
        <fullName evidence="1">Uncharacterized protein</fullName>
    </submittedName>
</protein>
<gene>
    <name evidence="1" type="ORF">L195_g046815</name>
</gene>
<evidence type="ECO:0000313" key="1">
    <source>
        <dbReference type="EMBL" id="PNX90690.1"/>
    </source>
</evidence>
<proteinExistence type="predicted"/>